<feature type="region of interest" description="Disordered" evidence="1">
    <location>
        <begin position="1"/>
        <end position="29"/>
    </location>
</feature>
<gene>
    <name evidence="2" type="ORF">F444_10718</name>
</gene>
<evidence type="ECO:0000256" key="1">
    <source>
        <dbReference type="SAM" id="MobiDB-lite"/>
    </source>
</evidence>
<dbReference type="Proteomes" id="UP000028582">
    <property type="component" value="Unassembled WGS sequence"/>
</dbReference>
<dbReference type="AlphaFoldDB" id="A0A081A371"/>
<protein>
    <submittedName>
        <fullName evidence="2">Uncharacterized protein</fullName>
    </submittedName>
</protein>
<accession>A0A081A371</accession>
<sequence length="88" mass="9853">MEPGDDPDAYEVFDSCDDSDADAFDKHQEVDDVQLVVVDGRETESDSKDDPIDSNGASEMRFKKGFFVHLDEAPRWNPARSTVTHFAS</sequence>
<evidence type="ECO:0000313" key="2">
    <source>
        <dbReference type="EMBL" id="ETO73332.1"/>
    </source>
</evidence>
<name>A0A081A371_PHYNI</name>
<feature type="compositionally biased region" description="Acidic residues" evidence="1">
    <location>
        <begin position="1"/>
        <end position="22"/>
    </location>
</feature>
<organism evidence="2 3">
    <name type="scientific">Phytophthora nicotianae P1976</name>
    <dbReference type="NCBI Taxonomy" id="1317066"/>
    <lineage>
        <taxon>Eukaryota</taxon>
        <taxon>Sar</taxon>
        <taxon>Stramenopiles</taxon>
        <taxon>Oomycota</taxon>
        <taxon>Peronosporomycetes</taxon>
        <taxon>Peronosporales</taxon>
        <taxon>Peronosporaceae</taxon>
        <taxon>Phytophthora</taxon>
    </lineage>
</organism>
<evidence type="ECO:0000313" key="3">
    <source>
        <dbReference type="Proteomes" id="UP000028582"/>
    </source>
</evidence>
<dbReference type="EMBL" id="ANJA01001922">
    <property type="protein sequence ID" value="ETO73332.1"/>
    <property type="molecule type" value="Genomic_DNA"/>
</dbReference>
<proteinExistence type="predicted"/>
<comment type="caution">
    <text evidence="2">The sequence shown here is derived from an EMBL/GenBank/DDBJ whole genome shotgun (WGS) entry which is preliminary data.</text>
</comment>
<reference evidence="2 3" key="1">
    <citation type="submission" date="2013-11" db="EMBL/GenBank/DDBJ databases">
        <title>The Genome Sequence of Phytophthora parasitica P1976.</title>
        <authorList>
            <consortium name="The Broad Institute Genomics Platform"/>
            <person name="Russ C."/>
            <person name="Tyler B."/>
            <person name="Panabieres F."/>
            <person name="Shan W."/>
            <person name="Tripathy S."/>
            <person name="Grunwald N."/>
            <person name="Machado M."/>
            <person name="Johnson C.S."/>
            <person name="Walker B."/>
            <person name="Young S."/>
            <person name="Zeng Q."/>
            <person name="Gargeya S."/>
            <person name="Fitzgerald M."/>
            <person name="Haas B."/>
            <person name="Abouelleil A."/>
            <person name="Allen A.W."/>
            <person name="Alvarado L."/>
            <person name="Arachchi H.M."/>
            <person name="Berlin A.M."/>
            <person name="Chapman S.B."/>
            <person name="Gainer-Dewar J."/>
            <person name="Goldberg J."/>
            <person name="Griggs A."/>
            <person name="Gujja S."/>
            <person name="Hansen M."/>
            <person name="Howarth C."/>
            <person name="Imamovic A."/>
            <person name="Ireland A."/>
            <person name="Larimer J."/>
            <person name="McCowan C."/>
            <person name="Murphy C."/>
            <person name="Pearson M."/>
            <person name="Poon T.W."/>
            <person name="Priest M."/>
            <person name="Roberts A."/>
            <person name="Saif S."/>
            <person name="Shea T."/>
            <person name="Sisk P."/>
            <person name="Sykes S."/>
            <person name="Wortman J."/>
            <person name="Nusbaum C."/>
            <person name="Birren B."/>
        </authorList>
    </citation>
    <scope>NUCLEOTIDE SEQUENCE [LARGE SCALE GENOMIC DNA]</scope>
    <source>
        <strain evidence="2 3">P1976</strain>
    </source>
</reference>